<organism evidence="1 2">
    <name type="scientific">Dendrolimus kikuchii</name>
    <dbReference type="NCBI Taxonomy" id="765133"/>
    <lineage>
        <taxon>Eukaryota</taxon>
        <taxon>Metazoa</taxon>
        <taxon>Ecdysozoa</taxon>
        <taxon>Arthropoda</taxon>
        <taxon>Hexapoda</taxon>
        <taxon>Insecta</taxon>
        <taxon>Pterygota</taxon>
        <taxon>Neoptera</taxon>
        <taxon>Endopterygota</taxon>
        <taxon>Lepidoptera</taxon>
        <taxon>Glossata</taxon>
        <taxon>Ditrysia</taxon>
        <taxon>Bombycoidea</taxon>
        <taxon>Lasiocampidae</taxon>
        <taxon>Dendrolimus</taxon>
    </lineage>
</organism>
<protein>
    <submittedName>
        <fullName evidence="1">Uncharacterized protein</fullName>
    </submittedName>
</protein>
<sequence>MDLTYNYTKLRKSFGRQPMFCETPVYLLDSINPDISLQKKYCLRNPVNSESQATKLQSENHVNTQRVTYQDLGVNHVEGGWPKEVNFNDEEMTARYRRRVEREDNYVDAVLEQHKKFEHYIKQNNATEVYEMYFKSMPSVQPIEKHSLRVNNVYKDLNNNRPVVSMDWTSEDDPKVAIAYCDKRYPILRTVNSNSVCYLWDLENPHYPLQEFEAPTACWQIACSPYQPSIIIGGLEDGRICVFDLRYQKMPIAFSPMHLAHRDPVSALLYMQSRLNTEFFSGSSDGKCMWWDIRNISAPSDILVMTVKIPPGEQVTHANSEGVSALQYDRSFPTRFLCGTDTGIVINVNRKGKSHQEIMSAVFLAQKGPVRTVHRSPCTSKMFITCGDWTVNIWSDDVHTSPIVTGMPHRYQVYDVVWAPQRVSSYMSVCGDGKFRYWDLLRKYREPVIVLPLAKHPLLKIKPHEEGRLIAIGDVRGTMYLLSLSENLVLSGDKDKQLMIQTYERESRREHILESRIKEIRLKQKAEEEAASAPHTEIIDEESLVKIAEDEYKRVVSEEIRNMGYTPTSAAKKDVMRKR</sequence>
<evidence type="ECO:0000313" key="1">
    <source>
        <dbReference type="EMBL" id="KAJ0177244.1"/>
    </source>
</evidence>
<dbReference type="Proteomes" id="UP000824533">
    <property type="component" value="Linkage Group LG12"/>
</dbReference>
<accession>A0ACC1CZX5</accession>
<name>A0ACC1CZX5_9NEOP</name>
<keyword evidence="2" id="KW-1185">Reference proteome</keyword>
<evidence type="ECO:0000313" key="2">
    <source>
        <dbReference type="Proteomes" id="UP000824533"/>
    </source>
</evidence>
<comment type="caution">
    <text evidence="1">The sequence shown here is derived from an EMBL/GenBank/DDBJ whole genome shotgun (WGS) entry which is preliminary data.</text>
</comment>
<proteinExistence type="predicted"/>
<dbReference type="EMBL" id="CM034398">
    <property type="protein sequence ID" value="KAJ0177244.1"/>
    <property type="molecule type" value="Genomic_DNA"/>
</dbReference>
<gene>
    <name evidence="1" type="ORF">K1T71_007253</name>
</gene>
<reference evidence="1 2" key="1">
    <citation type="journal article" date="2021" name="Front. Genet.">
        <title>Chromosome-Level Genome Assembly Reveals Significant Gene Expansion in the Toll and IMD Signaling Pathways of Dendrolimus kikuchii.</title>
        <authorList>
            <person name="Zhou J."/>
            <person name="Wu P."/>
            <person name="Xiong Z."/>
            <person name="Liu N."/>
            <person name="Zhao N."/>
            <person name="Ji M."/>
            <person name="Qiu Y."/>
            <person name="Yang B."/>
        </authorList>
    </citation>
    <scope>NUCLEOTIDE SEQUENCE [LARGE SCALE GENOMIC DNA]</scope>
    <source>
        <strain evidence="1">Ann1</strain>
    </source>
</reference>